<dbReference type="InterPro" id="IPR025566">
    <property type="entry name" value="DUF4331"/>
</dbReference>
<evidence type="ECO:0000313" key="2">
    <source>
        <dbReference type="EMBL" id="ASF47142.1"/>
    </source>
</evidence>
<name>A0A1Z4C0U0_9GAMM</name>
<gene>
    <name evidence="2" type="ORF">CEK71_14285</name>
</gene>
<feature type="signal peptide" evidence="1">
    <location>
        <begin position="1"/>
        <end position="25"/>
    </location>
</feature>
<dbReference type="Pfam" id="PF14224">
    <property type="entry name" value="DUF4331"/>
    <property type="match status" value="1"/>
</dbReference>
<protein>
    <recommendedName>
        <fullName evidence="4">DUF4331 domain-containing protein</fullName>
    </recommendedName>
</protein>
<keyword evidence="1" id="KW-0732">Signal</keyword>
<keyword evidence="3" id="KW-1185">Reference proteome</keyword>
<accession>A0A1Z4C0U0</accession>
<evidence type="ECO:0000256" key="1">
    <source>
        <dbReference type="SAM" id="SignalP"/>
    </source>
</evidence>
<dbReference type="Proteomes" id="UP000197019">
    <property type="component" value="Chromosome"/>
</dbReference>
<dbReference type="OrthoDB" id="525451at2"/>
<dbReference type="KEGG" id="mpsy:CEK71_14285"/>
<dbReference type="EMBL" id="CP022129">
    <property type="protein sequence ID" value="ASF47142.1"/>
    <property type="molecule type" value="Genomic_DNA"/>
</dbReference>
<sequence>MKPIKNPLSTLALAVALALSTPLFAADHAEAPLVESDVASDIADVYAFLDPNDNSKVILAFDVHGFIVPGENGNLGGFDSNVRYQFNIENTGDADPDKFITVNFNEQASRGKSQRATVQLVTKGSTNKLGFYAPTTVSSATAATAPTPAVKTDAATGIAFFAGVVDDPFFFDIPGFNRFAASVLGGAPDISLLSRGRDTFAGYNSQMIALSVPVSLLKGSAGSVIGVSATTLRSTHTLRSASADPVNSGAYQPIDRMGVPTINTVLVPFPRKNEYNRASTVDDAAGMFAGDIVGTLTALGTDNTHIGILAGVAVTHGDLLRLDTAVANSGKQGGNNAGAGFPNGRRPVDDVIDTVLFLVTNEGLTTGDNVNANDVTFRDKFPFFAASHQPLPTGTLDDNTRN</sequence>
<evidence type="ECO:0000313" key="3">
    <source>
        <dbReference type="Proteomes" id="UP000197019"/>
    </source>
</evidence>
<evidence type="ECO:0008006" key="4">
    <source>
        <dbReference type="Google" id="ProtNLM"/>
    </source>
</evidence>
<dbReference type="RefSeq" id="WP_088620014.1">
    <property type="nucleotide sequence ID" value="NZ_CP022129.1"/>
</dbReference>
<proteinExistence type="predicted"/>
<dbReference type="AlphaFoldDB" id="A0A1Z4C0U0"/>
<reference evidence="2 3" key="1">
    <citation type="submission" date="2017-06" db="EMBL/GenBank/DDBJ databases">
        <title>Genome Sequencing of the methanotroph Methylovulum psychrotolerants str. HV10-M2 isolated from a high-altitude environment.</title>
        <authorList>
            <person name="Mateos-Rivera A."/>
        </authorList>
    </citation>
    <scope>NUCLEOTIDE SEQUENCE [LARGE SCALE GENOMIC DNA]</scope>
    <source>
        <strain evidence="2 3">HV10_M2</strain>
    </source>
</reference>
<feature type="chain" id="PRO_5012487021" description="DUF4331 domain-containing protein" evidence="1">
    <location>
        <begin position="26"/>
        <end position="402"/>
    </location>
</feature>
<organism evidence="2 3">
    <name type="scientific">Methylovulum psychrotolerans</name>
    <dbReference type="NCBI Taxonomy" id="1704499"/>
    <lineage>
        <taxon>Bacteria</taxon>
        <taxon>Pseudomonadati</taxon>
        <taxon>Pseudomonadota</taxon>
        <taxon>Gammaproteobacteria</taxon>
        <taxon>Methylococcales</taxon>
        <taxon>Methylococcaceae</taxon>
        <taxon>Methylovulum</taxon>
    </lineage>
</organism>